<dbReference type="AlphaFoldDB" id="A0A7D5KW91"/>
<dbReference type="EMBL" id="CP058532">
    <property type="protein sequence ID" value="QLG30020.1"/>
    <property type="molecule type" value="Genomic_DNA"/>
</dbReference>
<dbReference type="KEGG" id="halg:HUG10_20655"/>
<sequence>MPTGNEIAKDTPVESDEHWDFDNGLRIMVYPVLAANTMIEASPAYQHLKQTMRWFDAHYDFPVFWHILWPKTGNDEARYRYRWKNHSERLWLERRDDVELIETTFHACQTTDMGLCNRELREVINQSEGTRFFDFIFNQKPGAAAEIMDTVRGRREEDALCPAIMNTHCMPPTWDKTFGDYYRLRMASGMVGPVTHNFFQTDHQLQNTLKALRSYFNGKTLQQFQNQSSVMGTGVDVDYVDGFASELDGGEGDLAEEDPFIVTFNSKVYKERNYEESWRILDTLHSSPVNCKVQLVVPNLGQGKLLTPVEYSSTAEHFDTYSGLKKSEYLEQSAKAKMSLNSVIKTDFNQTLAEVAYVGALPVMRRADWSEFMFGKDYPFLYSGEEHGKKMALHVAANIDEYRAEWIPELRTRLRERHHAAMYFKEILEQVHRLREEVTWGNEWFDLPPMHNRYEMNENSGRVTREAVVLQALRRCDDVFTMEDFAEKYRQVSESSAKLLEPHDGRSPAPHLSYYLALKKYGVKDLCDGPLPVLDKSDLEN</sequence>
<organism evidence="1 2">
    <name type="scientific">Halorarum halophilum</name>
    <dbReference type="NCBI Taxonomy" id="2743090"/>
    <lineage>
        <taxon>Archaea</taxon>
        <taxon>Methanobacteriati</taxon>
        <taxon>Methanobacteriota</taxon>
        <taxon>Stenosarchaea group</taxon>
        <taxon>Halobacteria</taxon>
        <taxon>Halobacteriales</taxon>
        <taxon>Haloferacaceae</taxon>
        <taxon>Halorarum</taxon>
    </lineage>
</organism>
<proteinExistence type="predicted"/>
<accession>A0A7D5KW91</accession>
<gene>
    <name evidence="1" type="ORF">HUG10_20655</name>
</gene>
<name>A0A7D5KW91_9EURY</name>
<geneLocation type="plasmid" evidence="1 2">
    <name>unnamed3</name>
</geneLocation>
<keyword evidence="1" id="KW-0614">Plasmid</keyword>
<dbReference type="Proteomes" id="UP000509750">
    <property type="component" value="Plasmid unnamed3"/>
</dbReference>
<protein>
    <submittedName>
        <fullName evidence="1">Uncharacterized protein</fullName>
    </submittedName>
</protein>
<keyword evidence="2" id="KW-1185">Reference proteome</keyword>
<evidence type="ECO:0000313" key="1">
    <source>
        <dbReference type="EMBL" id="QLG30020.1"/>
    </source>
</evidence>
<evidence type="ECO:0000313" key="2">
    <source>
        <dbReference type="Proteomes" id="UP000509750"/>
    </source>
</evidence>
<reference evidence="1 2" key="1">
    <citation type="submission" date="2020-07" db="EMBL/GenBank/DDBJ databases">
        <title>Gai3-2, isolated from salt lake.</title>
        <authorList>
            <person name="Cui H."/>
            <person name="Shi X."/>
        </authorList>
    </citation>
    <scope>NUCLEOTIDE SEQUENCE [LARGE SCALE GENOMIC DNA]</scope>
    <source>
        <strain evidence="1 2">Gai3-2</strain>
        <plasmid evidence="1 2">unnamed3</plasmid>
    </source>
</reference>
<dbReference type="GeneID" id="56031298"/>
<dbReference type="RefSeq" id="WP_179171594.1">
    <property type="nucleotide sequence ID" value="NZ_CP058532.1"/>
</dbReference>